<evidence type="ECO:0000256" key="9">
    <source>
        <dbReference type="ARBA" id="ARBA00030686"/>
    </source>
</evidence>
<evidence type="ECO:0000313" key="13">
    <source>
        <dbReference type="Proteomes" id="UP000579281"/>
    </source>
</evidence>
<accession>A0A841KV86</accession>
<organism evidence="12 13">
    <name type="scientific">Anaerosolibacter carboniphilus</name>
    <dbReference type="NCBI Taxonomy" id="1417629"/>
    <lineage>
        <taxon>Bacteria</taxon>
        <taxon>Bacillati</taxon>
        <taxon>Bacillota</taxon>
        <taxon>Clostridia</taxon>
        <taxon>Peptostreptococcales</taxon>
        <taxon>Thermotaleaceae</taxon>
        <taxon>Anaerosolibacter</taxon>
    </lineage>
</organism>
<feature type="active site" description="Proton acceptor" evidence="11">
    <location>
        <position position="317"/>
    </location>
</feature>
<evidence type="ECO:0000256" key="1">
    <source>
        <dbReference type="ARBA" id="ARBA00002197"/>
    </source>
</evidence>
<keyword evidence="7 11" id="KW-0328">Glycosyltransferase</keyword>
<comment type="function">
    <text evidence="1 11">Catalyzes the synthesis of alpha-ribazole-5'-phosphate from nicotinate mononucleotide (NAMN) and 5,6-dimethylbenzimidazole (DMB).</text>
</comment>
<dbReference type="RefSeq" id="WP_184312061.1">
    <property type="nucleotide sequence ID" value="NZ_JACHEN010000025.1"/>
</dbReference>
<dbReference type="Gene3D" id="1.10.1610.10">
    <property type="match status" value="1"/>
</dbReference>
<evidence type="ECO:0000256" key="3">
    <source>
        <dbReference type="ARBA" id="ARBA00007110"/>
    </source>
</evidence>
<keyword evidence="8 11" id="KW-0808">Transferase</keyword>
<evidence type="ECO:0000313" key="12">
    <source>
        <dbReference type="EMBL" id="MBB6217564.1"/>
    </source>
</evidence>
<dbReference type="GO" id="GO:0008939">
    <property type="term" value="F:nicotinate-nucleotide-dimethylbenzimidazole phosphoribosyltransferase activity"/>
    <property type="evidence" value="ECO:0007669"/>
    <property type="project" value="UniProtKB-UniRule"/>
</dbReference>
<comment type="caution">
    <text evidence="12">The sequence shown here is derived from an EMBL/GenBank/DDBJ whole genome shotgun (WGS) entry which is preliminary data.</text>
</comment>
<dbReference type="AlphaFoldDB" id="A0A841KV86"/>
<comment type="similarity">
    <text evidence="3 11">Belongs to the CobT family.</text>
</comment>
<comment type="pathway">
    <text evidence="2 11">Nucleoside biosynthesis; alpha-ribazole biosynthesis; alpha-ribazole from 5,6-dimethylbenzimidazole: step 1/2.</text>
</comment>
<keyword evidence="6 11" id="KW-0169">Cobalamin biosynthesis</keyword>
<dbReference type="Pfam" id="PF02277">
    <property type="entry name" value="DBI_PRT"/>
    <property type="match status" value="1"/>
</dbReference>
<comment type="catalytic activity">
    <reaction evidence="10 11">
        <text>5,6-dimethylbenzimidazole + nicotinate beta-D-ribonucleotide = alpha-ribazole 5'-phosphate + nicotinate + H(+)</text>
        <dbReference type="Rhea" id="RHEA:11196"/>
        <dbReference type="ChEBI" id="CHEBI:15378"/>
        <dbReference type="ChEBI" id="CHEBI:15890"/>
        <dbReference type="ChEBI" id="CHEBI:32544"/>
        <dbReference type="ChEBI" id="CHEBI:57502"/>
        <dbReference type="ChEBI" id="CHEBI:57918"/>
        <dbReference type="EC" id="2.4.2.21"/>
    </reaction>
</comment>
<evidence type="ECO:0000256" key="8">
    <source>
        <dbReference type="ARBA" id="ARBA00022679"/>
    </source>
</evidence>
<protein>
    <recommendedName>
        <fullName evidence="5 11">Nicotinate-nucleotide--dimethylbenzimidazole phosphoribosyltransferase</fullName>
        <shortName evidence="11">NN:DBI PRT</shortName>
        <ecNumber evidence="4 11">2.4.2.21</ecNumber>
    </recommendedName>
    <alternativeName>
        <fullName evidence="9 11">N(1)-alpha-phosphoribosyltransferase</fullName>
    </alternativeName>
</protein>
<dbReference type="PANTHER" id="PTHR43463:SF1">
    <property type="entry name" value="NICOTINATE-NUCLEOTIDE--DIMETHYLBENZIMIDAZOLE PHOSPHORIBOSYLTRANSFERASE"/>
    <property type="match status" value="1"/>
</dbReference>
<dbReference type="UniPathway" id="UPA00061">
    <property type="reaction ID" value="UER00516"/>
</dbReference>
<dbReference type="InterPro" id="IPR036087">
    <property type="entry name" value="Nict_dMeBzImd_PRibTrfase_sf"/>
</dbReference>
<dbReference type="CDD" id="cd02439">
    <property type="entry name" value="DMB-PRT_CobT"/>
    <property type="match status" value="1"/>
</dbReference>
<sequence length="348" mass="36376">MEKLKQTLGMISALDQEAMTKTRSRVDSLIKPPGSLGRLEDLAVQLAGITKKTYPSVDNKVVIVMSADHGVYQEKVTPNPQVVTAIQTPNFAKGVTGVCAFAKQAGAEVIIVDIGVAVDIDHPGVLQRKIRYGTSNMAEGPAMSREEAIRALEIGIEVAEEQIKTGKNLIGTGEMGIGNTTPSAAIVAVMGNYDPFEVVGIGAGLAADQLDHKANVIRKAISQNQPNPHDPIDVLSKVGGFEIGGMAGTMLAAAAHGVPVVVDGFISTAAAIIACAIEPKVKDYLIPSHCSAEKGGKTALDLIGLQPMFDMGMRLGEGSGAAIAFNIVEAATYMVKEMITFEEAGIAL</sequence>
<evidence type="ECO:0000256" key="5">
    <source>
        <dbReference type="ARBA" id="ARBA00015486"/>
    </source>
</evidence>
<evidence type="ECO:0000256" key="7">
    <source>
        <dbReference type="ARBA" id="ARBA00022676"/>
    </source>
</evidence>
<dbReference type="InterPro" id="IPR017846">
    <property type="entry name" value="Nict_dMeBzImd_PRibTrfase_bact"/>
</dbReference>
<dbReference type="EMBL" id="JACHEN010000025">
    <property type="protein sequence ID" value="MBB6217564.1"/>
    <property type="molecule type" value="Genomic_DNA"/>
</dbReference>
<evidence type="ECO:0000256" key="2">
    <source>
        <dbReference type="ARBA" id="ARBA00005049"/>
    </source>
</evidence>
<dbReference type="NCBIfam" id="NF000996">
    <property type="entry name" value="PRK00105.1"/>
    <property type="match status" value="1"/>
</dbReference>
<evidence type="ECO:0000256" key="6">
    <source>
        <dbReference type="ARBA" id="ARBA00022573"/>
    </source>
</evidence>
<name>A0A841KV86_9FIRM</name>
<proteinExistence type="inferred from homology"/>
<gene>
    <name evidence="11" type="primary">cobT</name>
    <name evidence="12" type="ORF">HNQ80_003687</name>
</gene>
<dbReference type="Proteomes" id="UP000579281">
    <property type="component" value="Unassembled WGS sequence"/>
</dbReference>
<dbReference type="GO" id="GO:0009236">
    <property type="term" value="P:cobalamin biosynthetic process"/>
    <property type="evidence" value="ECO:0007669"/>
    <property type="project" value="UniProtKB-UniRule"/>
</dbReference>
<dbReference type="Gene3D" id="3.40.50.10210">
    <property type="match status" value="1"/>
</dbReference>
<dbReference type="NCBIfam" id="TIGR03160">
    <property type="entry name" value="cobT_DBIPRT"/>
    <property type="match status" value="1"/>
</dbReference>
<dbReference type="InterPro" id="IPR023195">
    <property type="entry name" value="Nict_dMeBzImd_PRibTrfase_N"/>
</dbReference>
<evidence type="ECO:0000256" key="11">
    <source>
        <dbReference type="HAMAP-Rule" id="MF_00230"/>
    </source>
</evidence>
<dbReference type="SUPFAM" id="SSF52733">
    <property type="entry name" value="Nicotinate mononucleotide:5,6-dimethylbenzimidazole phosphoribosyltransferase (CobT)"/>
    <property type="match status" value="1"/>
</dbReference>
<dbReference type="EC" id="2.4.2.21" evidence="4 11"/>
<evidence type="ECO:0000256" key="10">
    <source>
        <dbReference type="ARBA" id="ARBA00047340"/>
    </source>
</evidence>
<dbReference type="PANTHER" id="PTHR43463">
    <property type="entry name" value="NICOTINATE-NUCLEOTIDE--DIMETHYLBENZIMIDAZOLE PHOSPHORIBOSYLTRANSFERASE"/>
    <property type="match status" value="1"/>
</dbReference>
<dbReference type="HAMAP" id="MF_00230">
    <property type="entry name" value="CobT"/>
    <property type="match status" value="1"/>
</dbReference>
<keyword evidence="13" id="KW-1185">Reference proteome</keyword>
<reference evidence="12 13" key="1">
    <citation type="submission" date="2020-08" db="EMBL/GenBank/DDBJ databases">
        <title>Genomic Encyclopedia of Type Strains, Phase IV (KMG-IV): sequencing the most valuable type-strain genomes for metagenomic binning, comparative biology and taxonomic classification.</title>
        <authorList>
            <person name="Goeker M."/>
        </authorList>
    </citation>
    <scope>NUCLEOTIDE SEQUENCE [LARGE SCALE GENOMIC DNA]</scope>
    <source>
        <strain evidence="12 13">DSM 103526</strain>
    </source>
</reference>
<evidence type="ECO:0000256" key="4">
    <source>
        <dbReference type="ARBA" id="ARBA00011991"/>
    </source>
</evidence>
<dbReference type="InterPro" id="IPR003200">
    <property type="entry name" value="Nict_dMeBzImd_PRibTrfase"/>
</dbReference>
<dbReference type="FunFam" id="3.40.50.10210:FF:000001">
    <property type="entry name" value="Nicotinate-nucleotide--dimethylbenzimidazole phosphoribosyltransferase"/>
    <property type="match status" value="1"/>
</dbReference>